<evidence type="ECO:0000256" key="3">
    <source>
        <dbReference type="ARBA" id="ARBA00022737"/>
    </source>
</evidence>
<organism evidence="12 13">
    <name type="scientific">Cercopithifilaria johnstoni</name>
    <dbReference type="NCBI Taxonomy" id="2874296"/>
    <lineage>
        <taxon>Eukaryota</taxon>
        <taxon>Metazoa</taxon>
        <taxon>Ecdysozoa</taxon>
        <taxon>Nematoda</taxon>
        <taxon>Chromadorea</taxon>
        <taxon>Rhabditida</taxon>
        <taxon>Spirurina</taxon>
        <taxon>Spiruromorpha</taxon>
        <taxon>Filarioidea</taxon>
        <taxon>Onchocercidae</taxon>
        <taxon>Cercopithifilaria</taxon>
    </lineage>
</organism>
<comment type="similarity">
    <text evidence="9">Belongs to the Tom70 family.</text>
</comment>
<keyword evidence="6 11" id="KW-1133">Transmembrane helix</keyword>
<dbReference type="GO" id="GO:0008320">
    <property type="term" value="F:protein transmembrane transporter activity"/>
    <property type="evidence" value="ECO:0007669"/>
    <property type="project" value="TreeGrafter"/>
</dbReference>
<keyword evidence="3" id="KW-0677">Repeat</keyword>
<dbReference type="AlphaFoldDB" id="A0A8J2Q036"/>
<keyword evidence="13" id="KW-1185">Reference proteome</keyword>
<evidence type="ECO:0000256" key="11">
    <source>
        <dbReference type="SAM" id="Phobius"/>
    </source>
</evidence>
<keyword evidence="8 11" id="KW-0472">Membrane</keyword>
<comment type="caution">
    <text evidence="12">The sequence shown here is derived from an EMBL/GenBank/DDBJ whole genome shotgun (WGS) entry which is preliminary data.</text>
</comment>
<name>A0A8J2Q036_9BILA</name>
<dbReference type="OrthoDB" id="245563at2759"/>
<dbReference type="Proteomes" id="UP000746747">
    <property type="component" value="Unassembled WGS sequence"/>
</dbReference>
<sequence length="724" mass="81573">MTVKSWDSMRWGKWFVVGGACIASGAALWWYFRKQAINATNSSKSGVRPTASVAPCPVLFPGMQSSKEVKDKGNEYFKQCSYRKATEAFTEAINLCPLEYKSHLAVCYQNRAAAYDRLGDPEKSVMDCTKALELDPLYFKAVVRRAKAYLSLGRPEEALDDLTYAFVMNPEASESLKTDVDSAVALAAASLVEHVKNTRESIPVRDELVLLWRSSYVNDPILHDLKEEFHSVSPYHQALEAIRRRHYEEIIPLIEDDLRIQQSDPNHLNVTFILRDYILQARFALMKENITLLKESLAAFDNMWNTLNEDSRCEVTNKRFRSMYHILLAAWKILERCSDIESEFNHAVEIDQTNVDIYLGAALLLSENGQLQEAIDYLDQLNKIDPTHHLVKHMRANCKMALKASVGDVGGAVACMAKVDQLLQMNQNADPVLYLITGRLYYAAQNKELAKASFKKAAEGIPDYAAPMFYLAMVEAEEMEGSANQMAVLESKMKICLEREKANPDALAILAKIAFQRQQLDEALRLYEQCIKVCPVHTNEASLLPAVTDYVQIRSLRKAVETLQRTTAPPVDASCSVHLAYVTVYFESDLTQIDRFYLFDCNLIFGLQCLELFSKQSFVLIAEKKATGGSDSSDSVDQFNGTDIVLDLQYYNDSKCHVILSEEQGSGVLKAVDRQTFNSLLEAPAWLFTCKSNGDFNRDKSNGDFNRDKSNGDFNRENINVIGS</sequence>
<evidence type="ECO:0000256" key="5">
    <source>
        <dbReference type="ARBA" id="ARBA00022803"/>
    </source>
</evidence>
<evidence type="ECO:0000256" key="10">
    <source>
        <dbReference type="PROSITE-ProRule" id="PRU00339"/>
    </source>
</evidence>
<dbReference type="SMART" id="SM00028">
    <property type="entry name" value="TPR"/>
    <property type="match status" value="6"/>
</dbReference>
<keyword evidence="4" id="KW-1000">Mitochondrion outer membrane</keyword>
<dbReference type="Pfam" id="PF13181">
    <property type="entry name" value="TPR_8"/>
    <property type="match status" value="2"/>
</dbReference>
<feature type="repeat" description="TPR" evidence="10">
    <location>
        <begin position="355"/>
        <end position="388"/>
    </location>
</feature>
<dbReference type="Gene3D" id="1.25.40.10">
    <property type="entry name" value="Tetratricopeptide repeat domain"/>
    <property type="match status" value="2"/>
</dbReference>
<gene>
    <name evidence="12" type="ORF">CJOHNSTONI_LOCUS703</name>
</gene>
<evidence type="ECO:0000256" key="2">
    <source>
        <dbReference type="ARBA" id="ARBA00022692"/>
    </source>
</evidence>
<evidence type="ECO:0000256" key="6">
    <source>
        <dbReference type="ARBA" id="ARBA00022989"/>
    </source>
</evidence>
<dbReference type="InterPro" id="IPR011990">
    <property type="entry name" value="TPR-like_helical_dom_sf"/>
</dbReference>
<dbReference type="Pfam" id="PF13431">
    <property type="entry name" value="TPR_17"/>
    <property type="match status" value="1"/>
</dbReference>
<keyword evidence="5 10" id="KW-0802">TPR repeat</keyword>
<dbReference type="GO" id="GO:0045039">
    <property type="term" value="P:protein insertion into mitochondrial inner membrane"/>
    <property type="evidence" value="ECO:0007669"/>
    <property type="project" value="TreeGrafter"/>
</dbReference>
<dbReference type="SUPFAM" id="SSF48452">
    <property type="entry name" value="TPR-like"/>
    <property type="match status" value="2"/>
</dbReference>
<proteinExistence type="inferred from homology"/>
<evidence type="ECO:0000256" key="4">
    <source>
        <dbReference type="ARBA" id="ARBA00022787"/>
    </source>
</evidence>
<dbReference type="PANTHER" id="PTHR46208">
    <property type="entry name" value="MITOCHONDRIAL IMPORT RECEPTOR SUBUNIT TOM70"/>
    <property type="match status" value="1"/>
</dbReference>
<comment type="subcellular location">
    <subcellularLocation>
        <location evidence="1">Mitochondrion outer membrane</location>
        <topology evidence="1">Single-pass membrane protein</topology>
    </subcellularLocation>
</comment>
<reference evidence="12" key="1">
    <citation type="submission" date="2021-09" db="EMBL/GenBank/DDBJ databases">
        <authorList>
            <consortium name="Pathogen Informatics"/>
        </authorList>
    </citation>
    <scope>NUCLEOTIDE SEQUENCE</scope>
</reference>
<feature type="repeat" description="TPR" evidence="10">
    <location>
        <begin position="504"/>
        <end position="537"/>
    </location>
</feature>
<evidence type="ECO:0000256" key="9">
    <source>
        <dbReference type="ARBA" id="ARBA00038030"/>
    </source>
</evidence>
<evidence type="ECO:0000256" key="1">
    <source>
        <dbReference type="ARBA" id="ARBA00004572"/>
    </source>
</evidence>
<accession>A0A8J2Q036</accession>
<dbReference type="GO" id="GO:0030150">
    <property type="term" value="P:protein import into mitochondrial matrix"/>
    <property type="evidence" value="ECO:0007669"/>
    <property type="project" value="TreeGrafter"/>
</dbReference>
<feature type="transmembrane region" description="Helical" evidence="11">
    <location>
        <begin position="12"/>
        <end position="32"/>
    </location>
</feature>
<evidence type="ECO:0008006" key="14">
    <source>
        <dbReference type="Google" id="ProtNLM"/>
    </source>
</evidence>
<evidence type="ECO:0000256" key="8">
    <source>
        <dbReference type="ARBA" id="ARBA00023136"/>
    </source>
</evidence>
<dbReference type="PROSITE" id="PS50005">
    <property type="entry name" value="TPR"/>
    <property type="match status" value="3"/>
</dbReference>
<evidence type="ECO:0000256" key="7">
    <source>
        <dbReference type="ARBA" id="ARBA00023128"/>
    </source>
</evidence>
<feature type="repeat" description="TPR" evidence="10">
    <location>
        <begin position="66"/>
        <end position="99"/>
    </location>
</feature>
<dbReference type="EMBL" id="CAKAEH010000189">
    <property type="protein sequence ID" value="CAG9530184.1"/>
    <property type="molecule type" value="Genomic_DNA"/>
</dbReference>
<dbReference type="GO" id="GO:0005741">
    <property type="term" value="C:mitochondrial outer membrane"/>
    <property type="evidence" value="ECO:0007669"/>
    <property type="project" value="UniProtKB-SubCell"/>
</dbReference>
<dbReference type="PANTHER" id="PTHR46208:SF1">
    <property type="entry name" value="MITOCHONDRIAL IMPORT RECEPTOR SUBUNIT TOM70"/>
    <property type="match status" value="1"/>
</dbReference>
<dbReference type="InterPro" id="IPR019734">
    <property type="entry name" value="TPR_rpt"/>
</dbReference>
<protein>
    <recommendedName>
        <fullName evidence="14">Mitochondrial import receptor subunit TOM70</fullName>
    </recommendedName>
</protein>
<dbReference type="GO" id="GO:0030943">
    <property type="term" value="F:mitochondrion targeting sequence binding"/>
    <property type="evidence" value="ECO:0007669"/>
    <property type="project" value="TreeGrafter"/>
</dbReference>
<keyword evidence="2 11" id="KW-0812">Transmembrane</keyword>
<evidence type="ECO:0000313" key="13">
    <source>
        <dbReference type="Proteomes" id="UP000746747"/>
    </source>
</evidence>
<evidence type="ECO:0000313" key="12">
    <source>
        <dbReference type="EMBL" id="CAG9530184.1"/>
    </source>
</evidence>
<keyword evidence="7" id="KW-0496">Mitochondrion</keyword>